<evidence type="ECO:0000256" key="9">
    <source>
        <dbReference type="ARBA" id="ARBA00063471"/>
    </source>
</evidence>
<evidence type="ECO:0000256" key="4">
    <source>
        <dbReference type="ARBA" id="ARBA00022737"/>
    </source>
</evidence>
<dbReference type="GO" id="GO:0005829">
    <property type="term" value="C:cytosol"/>
    <property type="evidence" value="ECO:0007669"/>
    <property type="project" value="TreeGrafter"/>
</dbReference>
<organism evidence="13 14">
    <name type="scientific">Microthlaspi erraticum</name>
    <dbReference type="NCBI Taxonomy" id="1685480"/>
    <lineage>
        <taxon>Eukaryota</taxon>
        <taxon>Viridiplantae</taxon>
        <taxon>Streptophyta</taxon>
        <taxon>Embryophyta</taxon>
        <taxon>Tracheophyta</taxon>
        <taxon>Spermatophyta</taxon>
        <taxon>Magnoliopsida</taxon>
        <taxon>eudicotyledons</taxon>
        <taxon>Gunneridae</taxon>
        <taxon>Pentapetalae</taxon>
        <taxon>rosids</taxon>
        <taxon>malvids</taxon>
        <taxon>Brassicales</taxon>
        <taxon>Brassicaceae</taxon>
        <taxon>Coluteocarpeae</taxon>
        <taxon>Microthlaspi</taxon>
    </lineage>
</organism>
<sequence>MADVKPQSDSSDSQPLVDNQPPSPQSPSQPQPPQSQPEVVEEVKTQPKLAPVPVPPPQQPQWIPMRYPPAVVMPHQMMYAPAPPPPAYSPYHQFSNHYNQSRGNKYQNASNADNKTIWIGDLHHWMHENYLNSIFASMDEMATLKVIRNKHTGASEGYGFVEFDSHDAADKVLQELNGTTMPGTTDQPFRLNWASFSTGEKRLESNGPDLSIFVGDLAPDVSDTLLFETFLAKYPSVKTAKVVFDANTGRSKGYGFVRFGDDSERTKSMTEMHGVKCSSRAMRIGPATPRKTTGFQQQGGYMVNGAMARPDVDSVNTTIFVGGLDANVTDEDLRHPFAEFGEIVSVKIPVGKGCGFVQFVNRPNAEEALEKLNGTIIGKQTVRLSWGRSPANKQPRDNYANQWVGPYYGGQYYNGYGCMVPQPHDPRMYAAAPYGGYPMYGGHQQQVS</sequence>
<dbReference type="PROSITE" id="PS50102">
    <property type="entry name" value="RRM"/>
    <property type="match status" value="3"/>
</dbReference>
<comment type="caution">
    <text evidence="13">The sequence shown here is derived from an EMBL/GenBank/DDBJ whole genome shotgun (WGS) entry which is preliminary data.</text>
</comment>
<comment type="subcellular location">
    <subcellularLocation>
        <location evidence="2">Cytoplasmic granule</location>
    </subcellularLocation>
    <subcellularLocation>
        <location evidence="1">Nucleus</location>
    </subcellularLocation>
</comment>
<evidence type="ECO:0000256" key="6">
    <source>
        <dbReference type="ARBA" id="ARBA00023242"/>
    </source>
</evidence>
<feature type="domain" description="RRM" evidence="12">
    <location>
        <begin position="210"/>
        <end position="289"/>
    </location>
</feature>
<evidence type="ECO:0000256" key="2">
    <source>
        <dbReference type="ARBA" id="ARBA00004463"/>
    </source>
</evidence>
<feature type="compositionally biased region" description="Pro residues" evidence="11">
    <location>
        <begin position="50"/>
        <end position="59"/>
    </location>
</feature>
<dbReference type="SMART" id="SM00360">
    <property type="entry name" value="RRM"/>
    <property type="match status" value="3"/>
</dbReference>
<dbReference type="GO" id="GO:0003729">
    <property type="term" value="F:mRNA binding"/>
    <property type="evidence" value="ECO:0007669"/>
    <property type="project" value="InterPro"/>
</dbReference>
<evidence type="ECO:0000259" key="12">
    <source>
        <dbReference type="PROSITE" id="PS50102"/>
    </source>
</evidence>
<dbReference type="OrthoDB" id="446113at2759"/>
<dbReference type="CDD" id="cd12345">
    <property type="entry name" value="RRM2_SECp43_like"/>
    <property type="match status" value="1"/>
</dbReference>
<feature type="compositionally biased region" description="Polar residues" evidence="11">
    <location>
        <begin position="7"/>
        <end position="17"/>
    </location>
</feature>
<feature type="compositionally biased region" description="Pro residues" evidence="11">
    <location>
        <begin position="21"/>
        <end position="35"/>
    </location>
</feature>
<dbReference type="SUPFAM" id="SSF54928">
    <property type="entry name" value="RNA-binding domain, RBD"/>
    <property type="match status" value="2"/>
</dbReference>
<proteinExistence type="inferred from homology"/>
<evidence type="ECO:0000256" key="10">
    <source>
        <dbReference type="PROSITE-ProRule" id="PRU00176"/>
    </source>
</evidence>
<gene>
    <name evidence="13" type="ORF">MERR_LOCUS35274</name>
</gene>
<dbReference type="InterPro" id="IPR035979">
    <property type="entry name" value="RBD_domain_sf"/>
</dbReference>
<evidence type="ECO:0000313" key="13">
    <source>
        <dbReference type="EMBL" id="CAA7048039.1"/>
    </source>
</evidence>
<dbReference type="FunFam" id="3.30.70.330:FF:000395">
    <property type="entry name" value="Polyadenylate-binding protein RBP47"/>
    <property type="match status" value="1"/>
</dbReference>
<evidence type="ECO:0000313" key="14">
    <source>
        <dbReference type="Proteomes" id="UP000467841"/>
    </source>
</evidence>
<feature type="domain" description="RRM" evidence="12">
    <location>
        <begin position="317"/>
        <end position="389"/>
    </location>
</feature>
<dbReference type="InterPro" id="IPR050825">
    <property type="entry name" value="RBM42_RBP45_47-like"/>
</dbReference>
<dbReference type="InterPro" id="IPR012677">
    <property type="entry name" value="Nucleotide-bd_a/b_plait_sf"/>
</dbReference>
<keyword evidence="14" id="KW-1185">Reference proteome</keyword>
<comment type="subunit">
    <text evidence="9">Interacts with the poly(A) tail of mRNA in nucleus.</text>
</comment>
<evidence type="ECO:0000256" key="7">
    <source>
        <dbReference type="ARBA" id="ARBA00057395"/>
    </source>
</evidence>
<evidence type="ECO:0000256" key="1">
    <source>
        <dbReference type="ARBA" id="ARBA00004123"/>
    </source>
</evidence>
<dbReference type="CDD" id="cd12346">
    <property type="entry name" value="RRM3_NGR1_NAM8_like"/>
    <property type="match status" value="1"/>
</dbReference>
<evidence type="ECO:0000256" key="11">
    <source>
        <dbReference type="SAM" id="MobiDB-lite"/>
    </source>
</evidence>
<reference evidence="13" key="1">
    <citation type="submission" date="2020-01" db="EMBL/GenBank/DDBJ databases">
        <authorList>
            <person name="Mishra B."/>
        </authorList>
    </citation>
    <scope>NUCLEOTIDE SEQUENCE [LARGE SCALE GENOMIC DNA]</scope>
</reference>
<dbReference type="FunFam" id="3.30.70.330:FF:000144">
    <property type="entry name" value="Polyadenylate-binding protein RBP47B"/>
    <property type="match status" value="1"/>
</dbReference>
<dbReference type="EMBL" id="CACVBM020001385">
    <property type="protein sequence ID" value="CAA7048039.1"/>
    <property type="molecule type" value="Genomic_DNA"/>
</dbReference>
<dbReference type="GO" id="GO:0006397">
    <property type="term" value="P:mRNA processing"/>
    <property type="evidence" value="ECO:0007669"/>
    <property type="project" value="UniProtKB-KW"/>
</dbReference>
<dbReference type="Gene3D" id="3.30.70.330">
    <property type="match status" value="3"/>
</dbReference>
<dbReference type="PANTHER" id="PTHR47640">
    <property type="entry name" value="TRNA SELENOCYSTEINE 1-ASSOCIATED PROTEIN 1-RELATED-RELATED"/>
    <property type="match status" value="1"/>
</dbReference>
<dbReference type="FunFam" id="3.30.70.330:FF:000103">
    <property type="entry name" value="Polyadenylate-binding protein RBP47B"/>
    <property type="match status" value="1"/>
</dbReference>
<name>A0A6D2K7C2_9BRAS</name>
<evidence type="ECO:0000256" key="3">
    <source>
        <dbReference type="ARBA" id="ARBA00022664"/>
    </source>
</evidence>
<keyword evidence="5 10" id="KW-0694">RNA-binding</keyword>
<comment type="function">
    <text evidence="7">Heterogeneous nuclear ribonucleoprotein (hnRNP)-protein binding the poly(A) tail of mRNA and probably involved in some steps of pre-mRNA maturation.</text>
</comment>
<comment type="similarity">
    <text evidence="8">Belongs to the polyadenylate-binding RBP47 family.</text>
</comment>
<dbReference type="AlphaFoldDB" id="A0A6D2K7C2"/>
<accession>A0A6D2K7C2</accession>
<dbReference type="CDD" id="cd12344">
    <property type="entry name" value="RRM1_SECp43_like"/>
    <property type="match status" value="1"/>
</dbReference>
<keyword evidence="4" id="KW-0677">Repeat</keyword>
<protein>
    <recommendedName>
        <fullName evidence="12">RRM domain-containing protein</fullName>
    </recommendedName>
</protein>
<dbReference type="Pfam" id="PF00076">
    <property type="entry name" value="RRM_1"/>
    <property type="match status" value="3"/>
</dbReference>
<keyword evidence="6" id="KW-0539">Nucleus</keyword>
<keyword evidence="3" id="KW-0507">mRNA processing</keyword>
<feature type="region of interest" description="Disordered" evidence="11">
    <location>
        <begin position="1"/>
        <end position="62"/>
    </location>
</feature>
<dbReference type="Proteomes" id="UP000467841">
    <property type="component" value="Unassembled WGS sequence"/>
</dbReference>
<evidence type="ECO:0000256" key="5">
    <source>
        <dbReference type="ARBA" id="ARBA00022884"/>
    </source>
</evidence>
<dbReference type="PANTHER" id="PTHR47640:SF16">
    <property type="entry name" value="POLYADENYLATE-BINDING PROTEIN RBP47C-RELATED"/>
    <property type="match status" value="1"/>
</dbReference>
<dbReference type="GO" id="GO:0005634">
    <property type="term" value="C:nucleus"/>
    <property type="evidence" value="ECO:0007669"/>
    <property type="project" value="UniProtKB-SubCell"/>
</dbReference>
<dbReference type="InterPro" id="IPR000504">
    <property type="entry name" value="RRM_dom"/>
</dbReference>
<evidence type="ECO:0000256" key="8">
    <source>
        <dbReference type="ARBA" id="ARBA00061069"/>
    </source>
</evidence>
<feature type="domain" description="RRM" evidence="12">
    <location>
        <begin position="115"/>
        <end position="196"/>
    </location>
</feature>